<feature type="region of interest" description="Disordered" evidence="1">
    <location>
        <begin position="1"/>
        <end position="72"/>
    </location>
</feature>
<dbReference type="EMBL" id="SRRH01000069">
    <property type="protein sequence ID" value="KAG6300324.1"/>
    <property type="molecule type" value="Genomic_DNA"/>
</dbReference>
<feature type="compositionally biased region" description="Basic and acidic residues" evidence="1">
    <location>
        <begin position="315"/>
        <end position="351"/>
    </location>
</feature>
<protein>
    <submittedName>
        <fullName evidence="2">Uncharacterized protein</fullName>
    </submittedName>
</protein>
<gene>
    <name evidence="2" type="ORF">E4U09_007071</name>
</gene>
<feature type="compositionally biased region" description="Low complexity" evidence="1">
    <location>
        <begin position="196"/>
        <end position="205"/>
    </location>
</feature>
<feature type="compositionally biased region" description="Basic and acidic residues" evidence="1">
    <location>
        <begin position="173"/>
        <end position="188"/>
    </location>
</feature>
<reference evidence="2 3" key="1">
    <citation type="journal article" date="2020" name="bioRxiv">
        <title>Whole genome comparisons of ergot fungi reveals the divergence and evolution of species within the genus Claviceps are the result of varying mechanisms driving genome evolution and host range expansion.</title>
        <authorList>
            <person name="Wyka S.A."/>
            <person name="Mondo S.J."/>
            <person name="Liu M."/>
            <person name="Dettman J."/>
            <person name="Nalam V."/>
            <person name="Broders K.D."/>
        </authorList>
    </citation>
    <scope>NUCLEOTIDE SEQUENCE [LARGE SCALE GENOMIC DNA]</scope>
    <source>
        <strain evidence="2 3">Clav52</strain>
    </source>
</reference>
<evidence type="ECO:0000313" key="3">
    <source>
        <dbReference type="Proteomes" id="UP000707071"/>
    </source>
</evidence>
<accession>A0A9P7QKA7</accession>
<feature type="compositionally biased region" description="Acidic residues" evidence="1">
    <location>
        <begin position="282"/>
        <end position="303"/>
    </location>
</feature>
<feature type="compositionally biased region" description="Basic and acidic residues" evidence="1">
    <location>
        <begin position="261"/>
        <end position="273"/>
    </location>
</feature>
<organism evidence="2 3">
    <name type="scientific">Claviceps aff. purpurea</name>
    <dbReference type="NCBI Taxonomy" id="1967640"/>
    <lineage>
        <taxon>Eukaryota</taxon>
        <taxon>Fungi</taxon>
        <taxon>Dikarya</taxon>
        <taxon>Ascomycota</taxon>
        <taxon>Pezizomycotina</taxon>
        <taxon>Sordariomycetes</taxon>
        <taxon>Hypocreomycetidae</taxon>
        <taxon>Hypocreales</taxon>
        <taxon>Clavicipitaceae</taxon>
        <taxon>Claviceps</taxon>
    </lineage>
</organism>
<name>A0A9P7QKA7_9HYPO</name>
<feature type="region of interest" description="Disordered" evidence="1">
    <location>
        <begin position="173"/>
        <end position="357"/>
    </location>
</feature>
<evidence type="ECO:0000313" key="2">
    <source>
        <dbReference type="EMBL" id="KAG6300324.1"/>
    </source>
</evidence>
<keyword evidence="3" id="KW-1185">Reference proteome</keyword>
<feature type="compositionally biased region" description="Low complexity" evidence="1">
    <location>
        <begin position="8"/>
        <end position="33"/>
    </location>
</feature>
<proteinExistence type="predicted"/>
<dbReference type="AlphaFoldDB" id="A0A9P7QKA7"/>
<sequence>MARKLPWASPRNANTTTSTTSAPATPLPNLLARQISPHGHASHTPQTCPPATGPPRARSSSITPPPEPPPEQFMIPLLDDKYRMVEDELLHTAQQYTTHLHRAEYIRLKAVISSRNAHTIREMERPVVPSSGGSTPRGRAVRVRRKIVEGKQAVLMGEEAPWMGTSLQGLMEKGEKGEKGGEGDRDGKGGGGGGRDVSIGRVVGDGSLGRVVGDGSLGRMDGEDGEDGLRTRAVAGCTNGGGRERSRTMPSYEGVSGGGSEEGRLKRDGEWRMERRKRVKEEEEGGYEEEEQKEEDSDDDDDPFGVKRRRARRVQSREQMKRGDRGRPGRERERNREMEKDRSREREKGRDVMPSFL</sequence>
<comment type="caution">
    <text evidence="2">The sequence shown here is derived from an EMBL/GenBank/DDBJ whole genome shotgun (WGS) entry which is preliminary data.</text>
</comment>
<dbReference type="Proteomes" id="UP000707071">
    <property type="component" value="Unassembled WGS sequence"/>
</dbReference>
<evidence type="ECO:0000256" key="1">
    <source>
        <dbReference type="SAM" id="MobiDB-lite"/>
    </source>
</evidence>